<reference evidence="4 5" key="1">
    <citation type="submission" date="2018-03" db="EMBL/GenBank/DDBJ databases">
        <title>Phenotypic and genomic properties of Cyclonatronum proteinivorum gen. nov., sp. nov., a haloalkaliphilic bacteroidete from soda lakes possessing Na+-translocating rhodopsin.</title>
        <authorList>
            <person name="Toshchakov S.V."/>
            <person name="Korzhenkov A."/>
            <person name="Samarov N.I."/>
            <person name="Kublanov I.V."/>
            <person name="Muntyan M.S."/>
            <person name="Sorokin D.Y."/>
        </authorList>
    </citation>
    <scope>NUCLEOTIDE SEQUENCE [LARGE SCALE GENOMIC DNA]</scope>
    <source>
        <strain evidence="4 5">Omega</strain>
    </source>
</reference>
<keyword evidence="5" id="KW-1185">Reference proteome</keyword>
<evidence type="ECO:0000259" key="3">
    <source>
        <dbReference type="PROSITE" id="PS50213"/>
    </source>
</evidence>
<evidence type="ECO:0000313" key="5">
    <source>
        <dbReference type="Proteomes" id="UP000254808"/>
    </source>
</evidence>
<name>A0A345UNM7_9BACT</name>
<feature type="signal peptide" evidence="2">
    <location>
        <begin position="1"/>
        <end position="23"/>
    </location>
</feature>
<dbReference type="Proteomes" id="UP000254808">
    <property type="component" value="Chromosome"/>
</dbReference>
<dbReference type="PANTHER" id="PTHR10900:SF77">
    <property type="entry name" value="FI19380P1"/>
    <property type="match status" value="1"/>
</dbReference>
<gene>
    <name evidence="4" type="ORF">CYPRO_2841</name>
</gene>
<keyword evidence="2" id="KW-0732">Signal</keyword>
<dbReference type="InterPro" id="IPR050904">
    <property type="entry name" value="Adhesion/Biosynth-related"/>
</dbReference>
<dbReference type="FunFam" id="2.30.180.10:FF:000032">
    <property type="entry name" value="Fasciclin domain-containing protein, putative"/>
    <property type="match status" value="1"/>
</dbReference>
<dbReference type="Gene3D" id="2.30.180.10">
    <property type="entry name" value="FAS1 domain"/>
    <property type="match status" value="1"/>
</dbReference>
<evidence type="ECO:0000313" key="4">
    <source>
        <dbReference type="EMBL" id="AXJ02079.1"/>
    </source>
</evidence>
<dbReference type="SUPFAM" id="SSF82153">
    <property type="entry name" value="FAS1 domain"/>
    <property type="match status" value="1"/>
</dbReference>
<evidence type="ECO:0000256" key="1">
    <source>
        <dbReference type="SAM" id="MobiDB-lite"/>
    </source>
</evidence>
<feature type="domain" description="FAS1" evidence="3">
    <location>
        <begin position="42"/>
        <end position="172"/>
    </location>
</feature>
<dbReference type="InterPro" id="IPR000782">
    <property type="entry name" value="FAS1_domain"/>
</dbReference>
<evidence type="ECO:0000256" key="2">
    <source>
        <dbReference type="SAM" id="SignalP"/>
    </source>
</evidence>
<proteinExistence type="predicted"/>
<sequence length="200" mass="21433">MKSLKTAALSLFVLAFIFSTANAQYSSYSQTASATAIEEAEAPNIVDLVTSNDDFSTLAMLLTEAGLVETVREAGDITVFAPTNAAFEQVSQTQLQALLADHDLLREVLLTHVIGATVTSDVVTQIEEAPTAANNVLPVVVNDSGVRVGNAKVTDVDIMASNGVVHVVDAVIMPPAEGVYHRNDRNMDHEQRQRRTSSSY</sequence>
<dbReference type="PANTHER" id="PTHR10900">
    <property type="entry name" value="PERIOSTIN-RELATED"/>
    <property type="match status" value="1"/>
</dbReference>
<accession>A0A345UNM7</accession>
<dbReference type="PROSITE" id="PS50213">
    <property type="entry name" value="FAS1"/>
    <property type="match status" value="1"/>
</dbReference>
<protein>
    <submittedName>
        <fullName evidence="4">Uncaracterized surface protein</fullName>
    </submittedName>
</protein>
<dbReference type="Pfam" id="PF02469">
    <property type="entry name" value="Fasciclin"/>
    <property type="match status" value="1"/>
</dbReference>
<feature type="chain" id="PRO_5016740732" evidence="2">
    <location>
        <begin position="24"/>
        <end position="200"/>
    </location>
</feature>
<dbReference type="InterPro" id="IPR036378">
    <property type="entry name" value="FAS1_dom_sf"/>
</dbReference>
<dbReference type="AlphaFoldDB" id="A0A345UNM7"/>
<dbReference type="EMBL" id="CP027806">
    <property type="protein sequence ID" value="AXJ02079.1"/>
    <property type="molecule type" value="Genomic_DNA"/>
</dbReference>
<dbReference type="RefSeq" id="WP_114985212.1">
    <property type="nucleotide sequence ID" value="NZ_CP027806.1"/>
</dbReference>
<dbReference type="KEGG" id="cprv:CYPRO_2841"/>
<dbReference type="OrthoDB" id="9800666at2"/>
<organism evidence="4 5">
    <name type="scientific">Cyclonatronum proteinivorum</name>
    <dbReference type="NCBI Taxonomy" id="1457365"/>
    <lineage>
        <taxon>Bacteria</taxon>
        <taxon>Pseudomonadati</taxon>
        <taxon>Balneolota</taxon>
        <taxon>Balneolia</taxon>
        <taxon>Balneolales</taxon>
        <taxon>Cyclonatronaceae</taxon>
        <taxon>Cyclonatronum</taxon>
    </lineage>
</organism>
<dbReference type="GO" id="GO:0005615">
    <property type="term" value="C:extracellular space"/>
    <property type="evidence" value="ECO:0007669"/>
    <property type="project" value="TreeGrafter"/>
</dbReference>
<feature type="compositionally biased region" description="Basic and acidic residues" evidence="1">
    <location>
        <begin position="180"/>
        <end position="193"/>
    </location>
</feature>
<feature type="region of interest" description="Disordered" evidence="1">
    <location>
        <begin position="180"/>
        <end position="200"/>
    </location>
</feature>
<dbReference type="SMART" id="SM00554">
    <property type="entry name" value="FAS1"/>
    <property type="match status" value="1"/>
</dbReference>